<keyword evidence="1" id="KW-0446">Lipid-binding</keyword>
<accession>A0AAW0F5U5</accession>
<dbReference type="InterPro" id="IPR012762">
    <property type="entry name" value="Ubiq_biosynth_COQ9"/>
</dbReference>
<dbReference type="AlphaFoldDB" id="A0AAW0F5U5"/>
<evidence type="ECO:0000313" key="3">
    <source>
        <dbReference type="Proteomes" id="UP001430356"/>
    </source>
</evidence>
<sequence>MCAALTPAQYQLRTRLLSEAAKHVRATGFTNTALIAALESAEAKDINDRVLHQLFSRGFPIALVEHVVKSTNAQVHRELETSFNKDAIVKSIDANVDAFVQDRLILPSEKRVAEAAVLAKLELLRPLAHHWPHAVALEYLPQNLPYTVINLTEFVDTTVHYMERVATLRELLEPARRFLQSKAMASHIQHRERETADESPTVAFLRSFLQGVPLSTGPYASNSEFNSGWYLKRAQVTFLYGTATTSLLGDMSRNATDTRSLTKAALDRLF</sequence>
<dbReference type="GO" id="GO:0005743">
    <property type="term" value="C:mitochondrial inner membrane"/>
    <property type="evidence" value="ECO:0007669"/>
    <property type="project" value="TreeGrafter"/>
</dbReference>
<comment type="similarity">
    <text evidence="1">Belongs to the COQ9 family.</text>
</comment>
<comment type="caution">
    <text evidence="2">The sequence shown here is derived from an EMBL/GenBank/DDBJ whole genome shotgun (WGS) entry which is preliminary data.</text>
</comment>
<dbReference type="GO" id="GO:0006744">
    <property type="term" value="P:ubiquinone biosynthetic process"/>
    <property type="evidence" value="ECO:0007669"/>
    <property type="project" value="UniProtKB-UniRule"/>
</dbReference>
<evidence type="ECO:0000313" key="2">
    <source>
        <dbReference type="EMBL" id="KAK7201653.1"/>
    </source>
</evidence>
<dbReference type="GO" id="GO:0008289">
    <property type="term" value="F:lipid binding"/>
    <property type="evidence" value="ECO:0007669"/>
    <property type="project" value="UniProtKB-UniRule"/>
</dbReference>
<dbReference type="PANTHER" id="PTHR21427">
    <property type="entry name" value="UBIQUINONE BIOSYNTHESIS PROTEIN COQ9, MITOCHONDRIAL"/>
    <property type="match status" value="1"/>
</dbReference>
<dbReference type="EMBL" id="JAECZO010000018">
    <property type="protein sequence ID" value="KAK7201653.1"/>
    <property type="molecule type" value="Genomic_DNA"/>
</dbReference>
<evidence type="ECO:0000256" key="1">
    <source>
        <dbReference type="RuleBase" id="RU366063"/>
    </source>
</evidence>
<dbReference type="Proteomes" id="UP001430356">
    <property type="component" value="Unassembled WGS sequence"/>
</dbReference>
<comment type="function">
    <text evidence="1">Membrane-associated protein that warps the membrane surface to access and bind aromatic isoprenes with high specificity, including ubiquinone (CoQ) isoprene intermediates and presents them directly to Coq7, therefore facilitating the Coq7-mediated hydroxylase step. Participates in the biosynthesis of coenzyme Q, also named ubiquinone, an essential lipid-soluble electron transporter for aerobic cellular respiration.</text>
</comment>
<keyword evidence="1" id="KW-0496">Mitochondrion</keyword>
<organism evidence="2 3">
    <name type="scientific">Novymonas esmeraldas</name>
    <dbReference type="NCBI Taxonomy" id="1808958"/>
    <lineage>
        <taxon>Eukaryota</taxon>
        <taxon>Discoba</taxon>
        <taxon>Euglenozoa</taxon>
        <taxon>Kinetoplastea</taxon>
        <taxon>Metakinetoplastina</taxon>
        <taxon>Trypanosomatida</taxon>
        <taxon>Trypanosomatidae</taxon>
        <taxon>Novymonas</taxon>
    </lineage>
</organism>
<proteinExistence type="inferred from homology"/>
<dbReference type="PANTHER" id="PTHR21427:SF19">
    <property type="entry name" value="UBIQUINONE BIOSYNTHESIS PROTEIN COQ9, MITOCHONDRIAL"/>
    <property type="match status" value="1"/>
</dbReference>
<protein>
    <recommendedName>
        <fullName evidence="1">Ubiquinone biosynthesis protein</fullName>
    </recommendedName>
</protein>
<name>A0AAW0F5U5_9TRYP</name>
<comment type="subcellular location">
    <subcellularLocation>
        <location evidence="1">Mitochondrion</location>
    </subcellularLocation>
</comment>
<comment type="pathway">
    <text evidence="1">Cofactor biosynthesis; ubiquinone biosynthesis.</text>
</comment>
<keyword evidence="3" id="KW-1185">Reference proteome</keyword>
<gene>
    <name evidence="2" type="ORF">NESM_000230200</name>
</gene>
<keyword evidence="1" id="KW-0831">Ubiquinone biosynthesis</keyword>
<reference evidence="2 3" key="1">
    <citation type="journal article" date="2021" name="MBio">
        <title>A New Model Trypanosomatid, Novymonas esmeraldas: Genomic Perception of Its 'Candidatus Pandoraea novymonadis' Endosymbiont.</title>
        <authorList>
            <person name="Zakharova A."/>
            <person name="Saura A."/>
            <person name="Butenko A."/>
            <person name="Podesvova L."/>
            <person name="Warmusova S."/>
            <person name="Kostygov A.Y."/>
            <person name="Nenarokova A."/>
            <person name="Lukes J."/>
            <person name="Opperdoes F.R."/>
            <person name="Yurchenko V."/>
        </authorList>
    </citation>
    <scope>NUCLEOTIDE SEQUENCE [LARGE SCALE GENOMIC DNA]</scope>
    <source>
        <strain evidence="2 3">E262AT.01</strain>
    </source>
</reference>